<organism evidence="3 4">
    <name type="scientific">Pannonibacter tanglangensis</name>
    <dbReference type="NCBI Taxonomy" id="2750084"/>
    <lineage>
        <taxon>Bacteria</taxon>
        <taxon>Pseudomonadati</taxon>
        <taxon>Pseudomonadota</taxon>
        <taxon>Alphaproteobacteria</taxon>
        <taxon>Hyphomicrobiales</taxon>
        <taxon>Stappiaceae</taxon>
        <taxon>Pannonibacter</taxon>
    </lineage>
</organism>
<dbReference type="EMBL" id="JAABLQ010000003">
    <property type="protein sequence ID" value="NBN80271.1"/>
    <property type="molecule type" value="Genomic_DNA"/>
</dbReference>
<accession>A0A7X5F5S0</accession>
<dbReference type="PANTHER" id="PTHR21621:SF0">
    <property type="entry name" value="BETA-CITRYLGLUTAMATE SYNTHASE B-RELATED"/>
    <property type="match status" value="1"/>
</dbReference>
<dbReference type="PROSITE" id="PS50975">
    <property type="entry name" value="ATP_GRASP"/>
    <property type="match status" value="1"/>
</dbReference>
<dbReference type="InterPro" id="IPR011761">
    <property type="entry name" value="ATP-grasp"/>
</dbReference>
<evidence type="ECO:0000313" key="3">
    <source>
        <dbReference type="EMBL" id="NBN80271.1"/>
    </source>
</evidence>
<dbReference type="GO" id="GO:0018169">
    <property type="term" value="F:ribosomal S6-glutamic acid ligase activity"/>
    <property type="evidence" value="ECO:0007669"/>
    <property type="project" value="TreeGrafter"/>
</dbReference>
<sequence length="344" mass="36499">MTAGRREPLALGLLRRFCAANGLAVVAEPDFGYAGYIEAGNGRRHFFKGAGFDLNGAGASAIARDKGYSTSFLAGAGLQVPRSLLISTPRYLADIRIKNPAVAARLSGPAEALAFAASVGYPVFLKPNEESEGRGVLRAADALQLSAALDQLGPAYDRLLLQEEAQGRDYRILMLDGACLAVFERWPFRVTGDGRQTLRDLIEQETARFAADGKGRKILPDDPRILTHLAAAGLHLDSVPPAGQAVALLPNSNLSSGGTARDVTARIAPDLVRIAAEAGRTIGLRFFGLDLIAPDIASAEGYRILELNAAPGLSHFHRLGPSEAATVEEIYARVFAAIARDLMA</sequence>
<name>A0A7X5F5S0_9HYPH</name>
<dbReference type="Gene3D" id="3.30.470.20">
    <property type="entry name" value="ATP-grasp fold, B domain"/>
    <property type="match status" value="2"/>
</dbReference>
<dbReference type="AlphaFoldDB" id="A0A7X5F5S0"/>
<dbReference type="PANTHER" id="PTHR21621">
    <property type="entry name" value="RIBOSOMAL PROTEIN S6 MODIFICATION PROTEIN"/>
    <property type="match status" value="1"/>
</dbReference>
<dbReference type="Proteomes" id="UP000586722">
    <property type="component" value="Unassembled WGS sequence"/>
</dbReference>
<proteinExistence type="predicted"/>
<dbReference type="GO" id="GO:0005524">
    <property type="term" value="F:ATP binding"/>
    <property type="evidence" value="ECO:0007669"/>
    <property type="project" value="UniProtKB-UniRule"/>
</dbReference>
<evidence type="ECO:0000313" key="4">
    <source>
        <dbReference type="Proteomes" id="UP000586722"/>
    </source>
</evidence>
<keyword evidence="1" id="KW-0547">Nucleotide-binding</keyword>
<feature type="domain" description="ATP-grasp" evidence="2">
    <location>
        <begin position="70"/>
        <end position="336"/>
    </location>
</feature>
<dbReference type="GO" id="GO:0005737">
    <property type="term" value="C:cytoplasm"/>
    <property type="evidence" value="ECO:0007669"/>
    <property type="project" value="TreeGrafter"/>
</dbReference>
<reference evidence="4" key="1">
    <citation type="submission" date="2020-01" db="EMBL/GenBank/DDBJ databases">
        <authorList>
            <person name="Fang Y."/>
            <person name="Sun R."/>
            <person name="Nie L."/>
            <person name="He J."/>
            <person name="Hao L."/>
            <person name="Wang L."/>
            <person name="Su S."/>
            <person name="Lv E."/>
            <person name="Zhang Z."/>
            <person name="Xie R."/>
            <person name="Liu H."/>
        </authorList>
    </citation>
    <scope>NUCLEOTIDE SEQUENCE [LARGE SCALE GENOMIC DNA]</scope>
    <source>
        <strain evidence="4">XCT-53</strain>
    </source>
</reference>
<gene>
    <name evidence="3" type="ORF">GWI72_18480</name>
</gene>
<evidence type="ECO:0000259" key="2">
    <source>
        <dbReference type="PROSITE" id="PS50975"/>
    </source>
</evidence>
<dbReference type="GO" id="GO:0046872">
    <property type="term" value="F:metal ion binding"/>
    <property type="evidence" value="ECO:0007669"/>
    <property type="project" value="InterPro"/>
</dbReference>
<keyword evidence="4" id="KW-1185">Reference proteome</keyword>
<comment type="caution">
    <text evidence="3">The sequence shown here is derived from an EMBL/GenBank/DDBJ whole genome shotgun (WGS) entry which is preliminary data.</text>
</comment>
<dbReference type="SUPFAM" id="SSF56059">
    <property type="entry name" value="Glutathione synthetase ATP-binding domain-like"/>
    <property type="match status" value="1"/>
</dbReference>
<evidence type="ECO:0000256" key="1">
    <source>
        <dbReference type="PROSITE-ProRule" id="PRU00409"/>
    </source>
</evidence>
<keyword evidence="3" id="KW-0436">Ligase</keyword>
<protein>
    <submittedName>
        <fullName evidence="3">ATP-dependent carboxylate-amine ligase</fullName>
    </submittedName>
</protein>
<keyword evidence="1" id="KW-0067">ATP-binding</keyword>
<dbReference type="GO" id="GO:0009432">
    <property type="term" value="P:SOS response"/>
    <property type="evidence" value="ECO:0007669"/>
    <property type="project" value="TreeGrafter"/>
</dbReference>